<dbReference type="EMBL" id="MU167298">
    <property type="protein sequence ID" value="KAG0144313.1"/>
    <property type="molecule type" value="Genomic_DNA"/>
</dbReference>
<dbReference type="InterPro" id="IPR015965">
    <property type="entry name" value="tRNA_lig_PDEase"/>
</dbReference>
<name>A0A9P6NE71_9BASI</name>
<dbReference type="InterPro" id="IPR019039">
    <property type="entry name" value="T4-Rnl1-like_N"/>
</dbReference>
<dbReference type="GO" id="GO:0006388">
    <property type="term" value="P:tRNA splicing, via endonucleolytic cleavage and ligation"/>
    <property type="evidence" value="ECO:0007669"/>
    <property type="project" value="InterPro"/>
</dbReference>
<keyword evidence="5" id="KW-1185">Reference proteome</keyword>
<dbReference type="InterPro" id="IPR027417">
    <property type="entry name" value="P-loop_NTPase"/>
</dbReference>
<dbReference type="Proteomes" id="UP000886653">
    <property type="component" value="Unassembled WGS sequence"/>
</dbReference>
<evidence type="ECO:0000259" key="2">
    <source>
        <dbReference type="Pfam" id="PF08303"/>
    </source>
</evidence>
<dbReference type="Pfam" id="PF08303">
    <property type="entry name" value="tRNA_lig_kinase"/>
    <property type="match status" value="1"/>
</dbReference>
<organism evidence="4 5">
    <name type="scientific">Cronartium quercuum f. sp. fusiforme G11</name>
    <dbReference type="NCBI Taxonomy" id="708437"/>
    <lineage>
        <taxon>Eukaryota</taxon>
        <taxon>Fungi</taxon>
        <taxon>Dikarya</taxon>
        <taxon>Basidiomycota</taxon>
        <taxon>Pucciniomycotina</taxon>
        <taxon>Pucciniomycetes</taxon>
        <taxon>Pucciniales</taxon>
        <taxon>Coleosporiaceae</taxon>
        <taxon>Cronartium</taxon>
    </lineage>
</organism>
<protein>
    <recommendedName>
        <fullName evidence="6">RNA ligase (ATP)</fullName>
    </recommendedName>
</protein>
<dbReference type="GO" id="GO:0005524">
    <property type="term" value="F:ATP binding"/>
    <property type="evidence" value="ECO:0007669"/>
    <property type="project" value="InterPro"/>
</dbReference>
<gene>
    <name evidence="4" type="ORF">CROQUDRAFT_47484</name>
</gene>
<dbReference type="AlphaFoldDB" id="A0A9P6NE71"/>
<evidence type="ECO:0000259" key="1">
    <source>
        <dbReference type="Pfam" id="PF08302"/>
    </source>
</evidence>
<feature type="domain" description="T4 RNA ligase 1-like N-terminal" evidence="3">
    <location>
        <begin position="110"/>
        <end position="364"/>
    </location>
</feature>
<proteinExistence type="predicted"/>
<dbReference type="Pfam" id="PF09511">
    <property type="entry name" value="RNA_lig_T4_1"/>
    <property type="match status" value="1"/>
</dbReference>
<dbReference type="GO" id="GO:0003972">
    <property type="term" value="F:RNA ligase (ATP) activity"/>
    <property type="evidence" value="ECO:0007669"/>
    <property type="project" value="InterPro"/>
</dbReference>
<comment type="caution">
    <text evidence="4">The sequence shown here is derived from an EMBL/GenBank/DDBJ whole genome shotgun (WGS) entry which is preliminary data.</text>
</comment>
<reference evidence="4" key="1">
    <citation type="submission" date="2013-11" db="EMBL/GenBank/DDBJ databases">
        <title>Genome sequence of the fusiform rust pathogen reveals effectors for host alternation and coevolution with pine.</title>
        <authorList>
            <consortium name="DOE Joint Genome Institute"/>
            <person name="Smith K."/>
            <person name="Pendleton A."/>
            <person name="Kubisiak T."/>
            <person name="Anderson C."/>
            <person name="Salamov A."/>
            <person name="Aerts A."/>
            <person name="Riley R."/>
            <person name="Clum A."/>
            <person name="Lindquist E."/>
            <person name="Ence D."/>
            <person name="Campbell M."/>
            <person name="Kronenberg Z."/>
            <person name="Feau N."/>
            <person name="Dhillon B."/>
            <person name="Hamelin R."/>
            <person name="Burleigh J."/>
            <person name="Smith J."/>
            <person name="Yandell M."/>
            <person name="Nelson C."/>
            <person name="Grigoriev I."/>
            <person name="Davis J."/>
        </authorList>
    </citation>
    <scope>NUCLEOTIDE SEQUENCE</scope>
    <source>
        <strain evidence="4">G11</strain>
    </source>
</reference>
<dbReference type="PANTHER" id="PTHR32004:SF1">
    <property type="entry name" value="TRNA LIGASE"/>
    <property type="match status" value="1"/>
</dbReference>
<dbReference type="PANTHER" id="PTHR32004">
    <property type="entry name" value="TRNA LIGASE"/>
    <property type="match status" value="1"/>
</dbReference>
<evidence type="ECO:0000313" key="4">
    <source>
        <dbReference type="EMBL" id="KAG0144313.1"/>
    </source>
</evidence>
<dbReference type="InterPro" id="IPR015966">
    <property type="entry name" value="tRNA_lig_kin_fungi"/>
</dbReference>
<evidence type="ECO:0008006" key="6">
    <source>
        <dbReference type="Google" id="ProtNLM"/>
    </source>
</evidence>
<accession>A0A9P6NE71</accession>
<feature type="domain" description="tRNA ligase kinase" evidence="2">
    <location>
        <begin position="500"/>
        <end position="690"/>
    </location>
</feature>
<sequence>MTKLPIQLIDSQEKKRTDILVQLLLNFEQQDMIVHSSNAQLDLKTANEQTLTSEIERLKLIPKKTQDDPQHLKKLIRSRLYNCAEGLEVRSWTMLEHVYRREPCPFPTRARGLFTLKDSKQALGHGRYKILARGYDKFFNVGEVSWTQWDTLRLHSKGPYHLTMKTNGCIIFISALTPSQLLVTSKHAMDTELDEKENANDGGSTDKPVSHARMGERWLERHLDSVGLTKANLARELWDANATAVAELTDDTFEEHVLPTPEEETGLNLHGINLNQTVLHTYPPDHVAQCARRWGLHLTPWKTVENIEDVKRECLSIEQNGWPGRDGFIEGVVVRGFLPQDEITDPDKARQAIFWKVKFQEPYLMYREWRELTKRMLGELAKVDQTQLSKFILTQAEPGKLTSYDTDGCIKLFKININKIQNPESKLYVHWTAAELLQDPGRFSDWKLNQGIVSTRERFLAWRCTPDAQLFIKTVVHVSQKAKSQLGLTLENNRTFDKTILVPIAIPGCGKTSLGIALGSFLKCSHTQSDDIKAKKTGPMFIANLKKLLLDSSGPHLIFADKNNHLRTHRQAIADLVKELRQGVKVKDPMKSKKDWGSASKAVTEKKRIETRVIALAWDVPAHPYNELHRLASERIMKRGANHQSLRPELTSGGVEVHHVVLSKFLRDFEEFEPEVNTEDECFDKVIELSCHAPLINNLRVLVKRLHEIMPDQCPLPTDKEFTEALSKLGKYRVSVRKDMKLDPKLCEPRYFGIRIPVDLKSLVLELFSQKSETQLEPDRALFNEFLIRKRFTTVPHITLLHSSELSNASGTGSEMGLKDLWSHYRAQAVSNHLNKYEVEVTIGPKIVWNDRVMAIEVSGLGPEERVRWNDRPRTLHDHQPHISVGTLSNEIRPIEAGLLLDKVLVNLAANGYPGEGNHVFEFPTRIIRGSIRGLN</sequence>
<dbReference type="GO" id="GO:0005634">
    <property type="term" value="C:nucleus"/>
    <property type="evidence" value="ECO:0007669"/>
    <property type="project" value="TreeGrafter"/>
</dbReference>
<dbReference type="Pfam" id="PF08302">
    <property type="entry name" value="tRNA_lig_CPD"/>
    <property type="match status" value="1"/>
</dbReference>
<feature type="domain" description="tRNA ligase phosphodiesterase" evidence="1">
    <location>
        <begin position="697"/>
        <end position="906"/>
    </location>
</feature>
<dbReference type="OrthoDB" id="276239at2759"/>
<dbReference type="Gene3D" id="3.40.50.300">
    <property type="entry name" value="P-loop containing nucleotide triphosphate hydrolases"/>
    <property type="match status" value="1"/>
</dbReference>
<evidence type="ECO:0000259" key="3">
    <source>
        <dbReference type="Pfam" id="PF09511"/>
    </source>
</evidence>
<evidence type="ECO:0000313" key="5">
    <source>
        <dbReference type="Proteomes" id="UP000886653"/>
    </source>
</evidence>